<keyword evidence="3" id="KW-1185">Reference proteome</keyword>
<gene>
    <name evidence="2" type="ORF">PV07_11893</name>
</gene>
<dbReference type="VEuPathDB" id="FungiDB:PV07_11893"/>
<dbReference type="GeneID" id="27351087"/>
<evidence type="ECO:0008006" key="4">
    <source>
        <dbReference type="Google" id="ProtNLM"/>
    </source>
</evidence>
<reference evidence="2 3" key="1">
    <citation type="submission" date="2015-01" db="EMBL/GenBank/DDBJ databases">
        <title>The Genome Sequence of Cladophialophora immunda CBS83496.</title>
        <authorList>
            <consortium name="The Broad Institute Genomics Platform"/>
            <person name="Cuomo C."/>
            <person name="de Hoog S."/>
            <person name="Gorbushina A."/>
            <person name="Stielow B."/>
            <person name="Teixiera M."/>
            <person name="Abouelleil A."/>
            <person name="Chapman S.B."/>
            <person name="Priest M."/>
            <person name="Young S.K."/>
            <person name="Wortman J."/>
            <person name="Nusbaum C."/>
            <person name="Birren B."/>
        </authorList>
    </citation>
    <scope>NUCLEOTIDE SEQUENCE [LARGE SCALE GENOMIC DNA]</scope>
    <source>
        <strain evidence="2 3">CBS 83496</strain>
    </source>
</reference>
<organism evidence="2 3">
    <name type="scientific">Cladophialophora immunda</name>
    <dbReference type="NCBI Taxonomy" id="569365"/>
    <lineage>
        <taxon>Eukaryota</taxon>
        <taxon>Fungi</taxon>
        <taxon>Dikarya</taxon>
        <taxon>Ascomycota</taxon>
        <taxon>Pezizomycotina</taxon>
        <taxon>Eurotiomycetes</taxon>
        <taxon>Chaetothyriomycetidae</taxon>
        <taxon>Chaetothyriales</taxon>
        <taxon>Herpotrichiellaceae</taxon>
        <taxon>Cladophialophora</taxon>
    </lineage>
</organism>
<accession>A0A0D2CJH1</accession>
<protein>
    <recommendedName>
        <fullName evidence="4">Transcription factor domain-containing protein</fullName>
    </recommendedName>
</protein>
<dbReference type="Proteomes" id="UP000054466">
    <property type="component" value="Unassembled WGS sequence"/>
</dbReference>
<dbReference type="Pfam" id="PF11951">
    <property type="entry name" value="Fungal_trans_2"/>
    <property type="match status" value="1"/>
</dbReference>
<dbReference type="PANTHER" id="PTHR37540">
    <property type="entry name" value="TRANSCRIPTION FACTOR (ACR-2), PUTATIVE-RELATED-RELATED"/>
    <property type="match status" value="1"/>
</dbReference>
<name>A0A0D2CJH1_9EURO</name>
<feature type="compositionally biased region" description="Basic and acidic residues" evidence="1">
    <location>
        <begin position="1"/>
        <end position="16"/>
    </location>
</feature>
<feature type="region of interest" description="Disordered" evidence="1">
    <location>
        <begin position="1"/>
        <end position="24"/>
    </location>
</feature>
<evidence type="ECO:0000256" key="1">
    <source>
        <dbReference type="SAM" id="MobiDB-lite"/>
    </source>
</evidence>
<dbReference type="PANTHER" id="PTHR37540:SF5">
    <property type="entry name" value="TRANSCRIPTION FACTOR DOMAIN-CONTAINING PROTEIN"/>
    <property type="match status" value="1"/>
</dbReference>
<dbReference type="HOGENOM" id="CLU_032227_4_1_1"/>
<sequence length="445" mass="51017">MESGHEDGTVSAKQEEYEVSNKSAHGADMSLSRVQYQPPSFTHLPLEIFPIRIEGRAKTACRYYTDIYAPTTFRRLQFQGVAEDTPLLRHYIPLILSNQVSFVAMVANSMLQFDLMDRRRHGPSAQAKGMYDVAIRLLRQYLQSTADRVSDLVICTMLFLTTFDNLSFNYDSAWIHLKAVKEAISRRGGSQQLAFDGWLATVTDSFITHAECQRAIVRHRGTTAYNLKDLRRPVHPFPPPLCAEIARLPRAFEEFCINECPTVAVIDILSNIAEWVQALKAGSSGYEARHLVLNSVLLETNLNNARRCFELLQNIHLPLQDQFVLMALQAYCSLVDYSERGSFLNLAYLQIHASVLPSSLCFPGSTKPRSHQAEWLTWVGMMLLASSHTNDLTWSLGMRILDEQELKHSWMQKIRICDKFFWNERFSYQLLRKMHFERKSPHTFG</sequence>
<evidence type="ECO:0000313" key="2">
    <source>
        <dbReference type="EMBL" id="KIW23714.1"/>
    </source>
</evidence>
<dbReference type="InterPro" id="IPR021858">
    <property type="entry name" value="Fun_TF"/>
</dbReference>
<dbReference type="EMBL" id="KN847046">
    <property type="protein sequence ID" value="KIW23714.1"/>
    <property type="molecule type" value="Genomic_DNA"/>
</dbReference>
<dbReference type="RefSeq" id="XP_016243930.1">
    <property type="nucleotide sequence ID" value="XM_016399368.1"/>
</dbReference>
<dbReference type="OrthoDB" id="4159781at2759"/>
<proteinExistence type="predicted"/>
<dbReference type="AlphaFoldDB" id="A0A0D2CJH1"/>
<evidence type="ECO:0000313" key="3">
    <source>
        <dbReference type="Proteomes" id="UP000054466"/>
    </source>
</evidence>